<feature type="region of interest" description="Disordered" evidence="9">
    <location>
        <begin position="401"/>
        <end position="450"/>
    </location>
</feature>
<evidence type="ECO:0000256" key="9">
    <source>
        <dbReference type="SAM" id="MobiDB-lite"/>
    </source>
</evidence>
<dbReference type="EMBL" id="KQ087200">
    <property type="protein sequence ID" value="KLT42934.1"/>
    <property type="molecule type" value="Genomic_DNA"/>
</dbReference>
<reference evidence="11 12" key="1">
    <citation type="submission" date="2015-03" db="EMBL/GenBank/DDBJ databases">
        <title>Genomics and transcriptomics of the oil-accumulating basidiomycete yeast T. oleaginosus allow insights into substrate utilization and the diverse evolutionary trajectories of mating systems in fungi.</title>
        <authorList>
            <consortium name="DOE Joint Genome Institute"/>
            <person name="Kourist R."/>
            <person name="Kracht O."/>
            <person name="Bracharz F."/>
            <person name="Lipzen A."/>
            <person name="Nolan M."/>
            <person name="Ohm R."/>
            <person name="Grigoriev I."/>
            <person name="Sun S."/>
            <person name="Heitman J."/>
            <person name="Bruck T."/>
            <person name="Nowrousian M."/>
        </authorList>
    </citation>
    <scope>NUCLEOTIDE SEQUENCE [LARGE SCALE GENOMIC DNA]</scope>
    <source>
        <strain evidence="11 12">IBC0246</strain>
    </source>
</reference>
<keyword evidence="12" id="KW-1185">Reference proteome</keyword>
<evidence type="ECO:0000256" key="2">
    <source>
        <dbReference type="ARBA" id="ARBA00022516"/>
    </source>
</evidence>
<evidence type="ECO:0000256" key="8">
    <source>
        <dbReference type="ARBA" id="ARBA00026101"/>
    </source>
</evidence>
<dbReference type="Gene3D" id="3.40.50.620">
    <property type="entry name" value="HUPs"/>
    <property type="match status" value="1"/>
</dbReference>
<feature type="compositionally biased region" description="Low complexity" evidence="9">
    <location>
        <begin position="45"/>
        <end position="59"/>
    </location>
</feature>
<dbReference type="Pfam" id="PF01467">
    <property type="entry name" value="CTP_transf_like"/>
    <property type="match status" value="1"/>
</dbReference>
<feature type="compositionally biased region" description="Polar residues" evidence="9">
    <location>
        <begin position="102"/>
        <end position="112"/>
    </location>
</feature>
<dbReference type="NCBIfam" id="TIGR00125">
    <property type="entry name" value="cyt_tran_rel"/>
    <property type="match status" value="1"/>
</dbReference>
<dbReference type="OrthoDB" id="17102at2759"/>
<dbReference type="PANTHER" id="PTHR10739">
    <property type="entry name" value="CYTIDYLYLTRANSFERASE"/>
    <property type="match status" value="1"/>
</dbReference>
<keyword evidence="5" id="KW-0443">Lipid metabolism</keyword>
<dbReference type="InterPro" id="IPR004821">
    <property type="entry name" value="Cyt_trans-like"/>
</dbReference>
<keyword evidence="4" id="KW-0548">Nucleotidyltransferase</keyword>
<proteinExistence type="inferred from homology"/>
<dbReference type="RefSeq" id="XP_018279425.1">
    <property type="nucleotide sequence ID" value="XM_018422968.1"/>
</dbReference>
<keyword evidence="3" id="KW-0808">Transferase</keyword>
<dbReference type="CDD" id="cd02174">
    <property type="entry name" value="CCT"/>
    <property type="match status" value="1"/>
</dbReference>
<dbReference type="Proteomes" id="UP000053611">
    <property type="component" value="Unassembled WGS sequence"/>
</dbReference>
<protein>
    <recommendedName>
        <fullName evidence="8">choline-phosphate cytidylyltransferase</fullName>
        <ecNumber evidence="8">2.7.7.15</ecNumber>
    </recommendedName>
</protein>
<evidence type="ECO:0000313" key="12">
    <source>
        <dbReference type="Proteomes" id="UP000053611"/>
    </source>
</evidence>
<comment type="similarity">
    <text evidence="1">Belongs to the cytidylyltransferase family.</text>
</comment>
<feature type="compositionally biased region" description="Polar residues" evidence="9">
    <location>
        <begin position="441"/>
        <end position="450"/>
    </location>
</feature>
<keyword evidence="7" id="KW-1208">Phospholipid metabolism</keyword>
<evidence type="ECO:0000313" key="11">
    <source>
        <dbReference type="EMBL" id="KLT42934.1"/>
    </source>
</evidence>
<dbReference type="GO" id="GO:0004105">
    <property type="term" value="F:choline-phosphate cytidylyltransferase activity"/>
    <property type="evidence" value="ECO:0007669"/>
    <property type="project" value="UniProtKB-EC"/>
</dbReference>
<feature type="domain" description="Cytidyltransferase-like" evidence="10">
    <location>
        <begin position="237"/>
        <end position="364"/>
    </location>
</feature>
<dbReference type="EC" id="2.7.7.15" evidence="8"/>
<evidence type="ECO:0000256" key="7">
    <source>
        <dbReference type="ARBA" id="ARBA00023264"/>
    </source>
</evidence>
<keyword evidence="6" id="KW-0594">Phospholipid biosynthesis</keyword>
<dbReference type="GO" id="GO:0031210">
    <property type="term" value="F:phosphatidylcholine binding"/>
    <property type="evidence" value="ECO:0007669"/>
    <property type="project" value="TreeGrafter"/>
</dbReference>
<evidence type="ECO:0000256" key="3">
    <source>
        <dbReference type="ARBA" id="ARBA00022679"/>
    </source>
</evidence>
<dbReference type="AlphaFoldDB" id="A0A0J1B5I2"/>
<feature type="compositionally biased region" description="Basic residues" evidence="9">
    <location>
        <begin position="1"/>
        <end position="12"/>
    </location>
</feature>
<evidence type="ECO:0000256" key="5">
    <source>
        <dbReference type="ARBA" id="ARBA00023098"/>
    </source>
</evidence>
<dbReference type="InterPro" id="IPR014729">
    <property type="entry name" value="Rossmann-like_a/b/a_fold"/>
</dbReference>
<keyword evidence="2" id="KW-0444">Lipid biosynthesis</keyword>
<accession>A0A0J1B5I2</accession>
<evidence type="ECO:0000259" key="10">
    <source>
        <dbReference type="Pfam" id="PF01467"/>
    </source>
</evidence>
<dbReference type="SUPFAM" id="SSF52374">
    <property type="entry name" value="Nucleotidylyl transferase"/>
    <property type="match status" value="1"/>
</dbReference>
<gene>
    <name evidence="11" type="ORF">CC85DRAFT_285091</name>
</gene>
<dbReference type="GeneID" id="28983571"/>
<dbReference type="GO" id="GO:0005635">
    <property type="term" value="C:nuclear envelope"/>
    <property type="evidence" value="ECO:0007669"/>
    <property type="project" value="TreeGrafter"/>
</dbReference>
<dbReference type="STRING" id="879819.A0A0J1B5I2"/>
<evidence type="ECO:0000256" key="4">
    <source>
        <dbReference type="ARBA" id="ARBA00022695"/>
    </source>
</evidence>
<dbReference type="InterPro" id="IPR041723">
    <property type="entry name" value="CCT"/>
</dbReference>
<feature type="region of interest" description="Disordered" evidence="9">
    <location>
        <begin position="1"/>
        <end position="139"/>
    </location>
</feature>
<evidence type="ECO:0000256" key="1">
    <source>
        <dbReference type="ARBA" id="ARBA00010101"/>
    </source>
</evidence>
<sequence length="450" mass="49707">MAAPAPRRHKPGRVAEGRRISRDNGSSQDASEEDNDVSDVGSLISVTAPSLTPSAASSPRLGQPRHPPTLPLNAILRRSGDKRTQLSESEGVESPTYDGDIESSSTIGTPITSHYPHDSYRRPVSPTPGSTTANHLGRAPTPRAMANHADEGRCHCHRAPDDVPVAESQALKNPYKHRDTPGMNAGPMRMYELPHELEEEDIRAFVQRAIDGQGLEDGVDRWWRTSPPPSDRPVRIYADGVYDLFHFGHALQLRQAKLSFPNVHLLAGVCSDALCAENKSPPAMTHAERVAAVRQCRWVDEVVPDAPWAPDQAWIDKHRIDYIAHDEIVYPSKDHDDVYAFIKGQGKFLPTRRTPAISTSDLLERIVRGYRESFFDTKLEKNGQIDLLACDVEWDSDFSSNRRQQRRLRARGLDSADISQSNSAAPSAPNSEPGTPVKPLTSLSIVENAQ</sequence>
<dbReference type="PANTHER" id="PTHR10739:SF13">
    <property type="entry name" value="CHOLINE-PHOSPHATE CYTIDYLYLTRANSFERASE"/>
    <property type="match status" value="1"/>
</dbReference>
<organism evidence="11 12">
    <name type="scientific">Cutaneotrichosporon oleaginosum</name>
    <dbReference type="NCBI Taxonomy" id="879819"/>
    <lineage>
        <taxon>Eukaryota</taxon>
        <taxon>Fungi</taxon>
        <taxon>Dikarya</taxon>
        <taxon>Basidiomycota</taxon>
        <taxon>Agaricomycotina</taxon>
        <taxon>Tremellomycetes</taxon>
        <taxon>Trichosporonales</taxon>
        <taxon>Trichosporonaceae</taxon>
        <taxon>Cutaneotrichosporon</taxon>
    </lineage>
</organism>
<dbReference type="InterPro" id="IPR045049">
    <property type="entry name" value="Pcy1-like"/>
</dbReference>
<feature type="compositionally biased region" description="Basic and acidic residues" evidence="9">
    <location>
        <begin position="13"/>
        <end position="22"/>
    </location>
</feature>
<feature type="compositionally biased region" description="Low complexity" evidence="9">
    <location>
        <begin position="421"/>
        <end position="431"/>
    </location>
</feature>
<evidence type="ECO:0000256" key="6">
    <source>
        <dbReference type="ARBA" id="ARBA00023209"/>
    </source>
</evidence>
<name>A0A0J1B5I2_9TREE</name>